<organism evidence="2 3">
    <name type="scientific">Starmerella bacillaris</name>
    <name type="common">Yeast</name>
    <name type="synonym">Candida zemplinina</name>
    <dbReference type="NCBI Taxonomy" id="1247836"/>
    <lineage>
        <taxon>Eukaryota</taxon>
        <taxon>Fungi</taxon>
        <taxon>Dikarya</taxon>
        <taxon>Ascomycota</taxon>
        <taxon>Saccharomycotina</taxon>
        <taxon>Dipodascomycetes</taxon>
        <taxon>Dipodascales</taxon>
        <taxon>Trichomonascaceae</taxon>
        <taxon>Starmerella</taxon>
    </lineage>
</organism>
<dbReference type="EMBL" id="BTGC01000003">
    <property type="protein sequence ID" value="GMM49848.1"/>
    <property type="molecule type" value="Genomic_DNA"/>
</dbReference>
<dbReference type="AlphaFoldDB" id="A0AAV5REI2"/>
<evidence type="ECO:0000256" key="1">
    <source>
        <dbReference type="SAM" id="MobiDB-lite"/>
    </source>
</evidence>
<comment type="caution">
    <text evidence="2">The sequence shown here is derived from an EMBL/GenBank/DDBJ whole genome shotgun (WGS) entry which is preliminary data.</text>
</comment>
<proteinExistence type="predicted"/>
<keyword evidence="3" id="KW-1185">Reference proteome</keyword>
<dbReference type="Proteomes" id="UP001362899">
    <property type="component" value="Unassembled WGS sequence"/>
</dbReference>
<reference evidence="2 3" key="1">
    <citation type="journal article" date="2023" name="Elife">
        <title>Identification of key yeast species and microbe-microbe interactions impacting larval growth of Drosophila in the wild.</title>
        <authorList>
            <person name="Mure A."/>
            <person name="Sugiura Y."/>
            <person name="Maeda R."/>
            <person name="Honda K."/>
            <person name="Sakurai N."/>
            <person name="Takahashi Y."/>
            <person name="Watada M."/>
            <person name="Katoh T."/>
            <person name="Gotoh A."/>
            <person name="Gotoh Y."/>
            <person name="Taniguchi I."/>
            <person name="Nakamura K."/>
            <person name="Hayashi T."/>
            <person name="Katayama T."/>
            <person name="Uemura T."/>
            <person name="Hattori Y."/>
        </authorList>
    </citation>
    <scope>NUCLEOTIDE SEQUENCE [LARGE SCALE GENOMIC DNA]</scope>
    <source>
        <strain evidence="2 3">SB-73</strain>
    </source>
</reference>
<evidence type="ECO:0000313" key="2">
    <source>
        <dbReference type="EMBL" id="GMM49848.1"/>
    </source>
</evidence>
<name>A0AAV5REI2_STABA</name>
<sequence>MFEAARQEAFMCNQKLRNNSISPVRFYKYRYEIQLERADQHIFETLRHLKSVKEYSAMRGVHDFINKRILTPLQYIYKFTNKCQVSIKKGASLHYRCIRDHAISKSRRKRSGASKNSNVEPNNENGNKVPSNSLGLVNCVGSLTITFFTEERRVLIDHCHRHHDSDYRINLPDGKK</sequence>
<gene>
    <name evidence="2" type="ORF">DASB73_008060</name>
</gene>
<feature type="compositionally biased region" description="Low complexity" evidence="1">
    <location>
        <begin position="113"/>
        <end position="128"/>
    </location>
</feature>
<accession>A0AAV5REI2</accession>
<feature type="region of interest" description="Disordered" evidence="1">
    <location>
        <begin position="104"/>
        <end position="128"/>
    </location>
</feature>
<evidence type="ECO:0000313" key="3">
    <source>
        <dbReference type="Proteomes" id="UP001362899"/>
    </source>
</evidence>
<protein>
    <submittedName>
        <fullName evidence="2">Uncharacterized protein</fullName>
    </submittedName>
</protein>